<organism evidence="1 2">
    <name type="scientific">Portunus trituberculatus</name>
    <name type="common">Swimming crab</name>
    <name type="synonym">Neptunus trituberculatus</name>
    <dbReference type="NCBI Taxonomy" id="210409"/>
    <lineage>
        <taxon>Eukaryota</taxon>
        <taxon>Metazoa</taxon>
        <taxon>Ecdysozoa</taxon>
        <taxon>Arthropoda</taxon>
        <taxon>Crustacea</taxon>
        <taxon>Multicrustacea</taxon>
        <taxon>Malacostraca</taxon>
        <taxon>Eumalacostraca</taxon>
        <taxon>Eucarida</taxon>
        <taxon>Decapoda</taxon>
        <taxon>Pleocyemata</taxon>
        <taxon>Brachyura</taxon>
        <taxon>Eubrachyura</taxon>
        <taxon>Portunoidea</taxon>
        <taxon>Portunidae</taxon>
        <taxon>Portuninae</taxon>
        <taxon>Portunus</taxon>
    </lineage>
</organism>
<sequence>MPSSRLCNLTGDTGTQQLTDALQHTSLGHIRQDTRHHWWTYSSNWARHCDGSHETAHLHRLGMTDSPHCPWCPTQPDTPEHLLLHCPRQHSHRVALLHSLSGIHPHRPTLTDLLSGCTNTS</sequence>
<evidence type="ECO:0008006" key="3">
    <source>
        <dbReference type="Google" id="ProtNLM"/>
    </source>
</evidence>
<evidence type="ECO:0000313" key="1">
    <source>
        <dbReference type="EMBL" id="MPC91463.1"/>
    </source>
</evidence>
<reference evidence="1 2" key="1">
    <citation type="submission" date="2019-05" db="EMBL/GenBank/DDBJ databases">
        <title>Another draft genome of Portunus trituberculatus and its Hox gene families provides insights of decapod evolution.</title>
        <authorList>
            <person name="Jeong J.-H."/>
            <person name="Song I."/>
            <person name="Kim S."/>
            <person name="Choi T."/>
            <person name="Kim D."/>
            <person name="Ryu S."/>
            <person name="Kim W."/>
        </authorList>
    </citation>
    <scope>NUCLEOTIDE SEQUENCE [LARGE SCALE GENOMIC DNA]</scope>
    <source>
        <tissue evidence="1">Muscle</tissue>
    </source>
</reference>
<evidence type="ECO:0000313" key="2">
    <source>
        <dbReference type="Proteomes" id="UP000324222"/>
    </source>
</evidence>
<keyword evidence="2" id="KW-1185">Reference proteome</keyword>
<protein>
    <recommendedName>
        <fullName evidence="3">Reverse transcriptase zinc-binding domain-containing protein</fullName>
    </recommendedName>
</protein>
<accession>A0A5B7JAH7</accession>
<dbReference type="Proteomes" id="UP000324222">
    <property type="component" value="Unassembled WGS sequence"/>
</dbReference>
<dbReference type="OrthoDB" id="6371827at2759"/>
<name>A0A5B7JAH7_PORTR</name>
<comment type="caution">
    <text evidence="1">The sequence shown here is derived from an EMBL/GenBank/DDBJ whole genome shotgun (WGS) entry which is preliminary data.</text>
</comment>
<dbReference type="EMBL" id="VSRR010087859">
    <property type="protein sequence ID" value="MPC91463.1"/>
    <property type="molecule type" value="Genomic_DNA"/>
</dbReference>
<gene>
    <name evidence="1" type="ORF">E2C01_086501</name>
</gene>
<proteinExistence type="predicted"/>
<dbReference type="AlphaFoldDB" id="A0A5B7JAH7"/>